<dbReference type="GO" id="GO:0005886">
    <property type="term" value="C:plasma membrane"/>
    <property type="evidence" value="ECO:0007669"/>
    <property type="project" value="UniProtKB-SubCell"/>
</dbReference>
<proteinExistence type="inferred from homology"/>
<dbReference type="NCBIfam" id="TIGR01131">
    <property type="entry name" value="ATP_synt_6_or_A"/>
    <property type="match status" value="1"/>
</dbReference>
<dbReference type="HAMAP" id="MF_01393">
    <property type="entry name" value="ATP_synth_a_bact"/>
    <property type="match status" value="1"/>
</dbReference>
<evidence type="ECO:0000256" key="4">
    <source>
        <dbReference type="ARBA" id="ARBA00022547"/>
    </source>
</evidence>
<dbReference type="Proteomes" id="UP000571817">
    <property type="component" value="Unassembled WGS sequence"/>
</dbReference>
<keyword evidence="5 11" id="KW-0812">Transmembrane</keyword>
<evidence type="ECO:0000256" key="5">
    <source>
        <dbReference type="ARBA" id="ARBA00022692"/>
    </source>
</evidence>
<keyword evidence="9 11" id="KW-0472">Membrane</keyword>
<evidence type="ECO:0000256" key="1">
    <source>
        <dbReference type="ARBA" id="ARBA00004141"/>
    </source>
</evidence>
<evidence type="ECO:0000313" key="14">
    <source>
        <dbReference type="Proteomes" id="UP000571817"/>
    </source>
</evidence>
<keyword evidence="7 11" id="KW-1133">Transmembrane helix</keyword>
<feature type="transmembrane region" description="Helical" evidence="11">
    <location>
        <begin position="193"/>
        <end position="213"/>
    </location>
</feature>
<evidence type="ECO:0000256" key="3">
    <source>
        <dbReference type="ARBA" id="ARBA00022448"/>
    </source>
</evidence>
<dbReference type="Pfam" id="PF00119">
    <property type="entry name" value="ATP-synt_A"/>
    <property type="match status" value="1"/>
</dbReference>
<evidence type="ECO:0000256" key="6">
    <source>
        <dbReference type="ARBA" id="ARBA00022781"/>
    </source>
</evidence>
<evidence type="ECO:0000256" key="11">
    <source>
        <dbReference type="HAMAP-Rule" id="MF_01393"/>
    </source>
</evidence>
<dbReference type="InterPro" id="IPR023011">
    <property type="entry name" value="ATP_synth_F0_asu_AS"/>
</dbReference>
<dbReference type="InterPro" id="IPR000568">
    <property type="entry name" value="ATP_synth_F0_asu"/>
</dbReference>
<accession>A0A853DK94</accession>
<dbReference type="InterPro" id="IPR045083">
    <property type="entry name" value="ATP_synth_F0_asu_bact/mt"/>
</dbReference>
<evidence type="ECO:0000256" key="7">
    <source>
        <dbReference type="ARBA" id="ARBA00022989"/>
    </source>
</evidence>
<keyword evidence="6 11" id="KW-0375">Hydrogen ion transport</keyword>
<comment type="subcellular location">
    <subcellularLocation>
        <location evidence="11 12">Cell membrane</location>
        <topology evidence="11 12">Multi-pass membrane protein</topology>
    </subcellularLocation>
    <subcellularLocation>
        <location evidence="1">Membrane</location>
        <topology evidence="1">Multi-pass membrane protein</topology>
    </subcellularLocation>
</comment>
<evidence type="ECO:0000256" key="10">
    <source>
        <dbReference type="ARBA" id="ARBA00023310"/>
    </source>
</evidence>
<dbReference type="GO" id="GO:0046933">
    <property type="term" value="F:proton-transporting ATP synthase activity, rotational mechanism"/>
    <property type="evidence" value="ECO:0007669"/>
    <property type="project" value="UniProtKB-UniRule"/>
</dbReference>
<organism evidence="13 14">
    <name type="scientific">Allobranchiibius huperziae</name>
    <dbReference type="NCBI Taxonomy" id="1874116"/>
    <lineage>
        <taxon>Bacteria</taxon>
        <taxon>Bacillati</taxon>
        <taxon>Actinomycetota</taxon>
        <taxon>Actinomycetes</taxon>
        <taxon>Micrococcales</taxon>
        <taxon>Dermacoccaceae</taxon>
        <taxon>Allobranchiibius</taxon>
    </lineage>
</organism>
<dbReference type="Gene3D" id="1.20.120.220">
    <property type="entry name" value="ATP synthase, F0 complex, subunit A"/>
    <property type="match status" value="1"/>
</dbReference>
<keyword evidence="14" id="KW-1185">Reference proteome</keyword>
<keyword evidence="11" id="KW-1003">Cell membrane</keyword>
<comment type="function">
    <text evidence="11 12">Key component of the proton channel; it plays a direct role in the translocation of protons across the membrane.</text>
</comment>
<dbReference type="PRINTS" id="PR00123">
    <property type="entry name" value="ATPASEA"/>
</dbReference>
<dbReference type="EMBL" id="JACCFW010000001">
    <property type="protein sequence ID" value="NYJ75404.1"/>
    <property type="molecule type" value="Genomic_DNA"/>
</dbReference>
<dbReference type="PROSITE" id="PS00449">
    <property type="entry name" value="ATPASE_A"/>
    <property type="match status" value="1"/>
</dbReference>
<evidence type="ECO:0000313" key="13">
    <source>
        <dbReference type="EMBL" id="NYJ75404.1"/>
    </source>
</evidence>
<dbReference type="CDD" id="cd00310">
    <property type="entry name" value="ATP-synt_Fo_a_6"/>
    <property type="match status" value="1"/>
</dbReference>
<evidence type="ECO:0000256" key="8">
    <source>
        <dbReference type="ARBA" id="ARBA00023065"/>
    </source>
</evidence>
<reference evidence="13 14" key="1">
    <citation type="submission" date="2020-07" db="EMBL/GenBank/DDBJ databases">
        <title>Sequencing the genomes of 1000 actinobacteria strains.</title>
        <authorList>
            <person name="Klenk H.-P."/>
        </authorList>
    </citation>
    <scope>NUCLEOTIDE SEQUENCE [LARGE SCALE GENOMIC DNA]</scope>
    <source>
        <strain evidence="13 14">DSM 29531</strain>
    </source>
</reference>
<evidence type="ECO:0000256" key="2">
    <source>
        <dbReference type="ARBA" id="ARBA00006810"/>
    </source>
</evidence>
<keyword evidence="10 11" id="KW-0066">ATP synthesis</keyword>
<keyword evidence="3 11" id="KW-0813">Transport</keyword>
<dbReference type="RefSeq" id="WP_179482038.1">
    <property type="nucleotide sequence ID" value="NZ_JACCFW010000001.1"/>
</dbReference>
<keyword evidence="4 11" id="KW-0138">CF(0)</keyword>
<dbReference type="InterPro" id="IPR035908">
    <property type="entry name" value="F0_ATP_A_sf"/>
</dbReference>
<dbReference type="PANTHER" id="PTHR11410:SF0">
    <property type="entry name" value="ATP SYNTHASE SUBUNIT A"/>
    <property type="match status" value="1"/>
</dbReference>
<dbReference type="AlphaFoldDB" id="A0A853DK94"/>
<name>A0A853DK94_9MICO</name>
<feature type="transmembrane region" description="Helical" evidence="11">
    <location>
        <begin position="104"/>
        <end position="126"/>
    </location>
</feature>
<feature type="transmembrane region" description="Helical" evidence="11">
    <location>
        <begin position="250"/>
        <end position="269"/>
    </location>
</feature>
<protein>
    <recommendedName>
        <fullName evidence="11 12">ATP synthase subunit a</fullName>
    </recommendedName>
    <alternativeName>
        <fullName evidence="11">ATP synthase F0 sector subunit a</fullName>
    </alternativeName>
    <alternativeName>
        <fullName evidence="11">F-ATPase subunit 6</fullName>
    </alternativeName>
</protein>
<evidence type="ECO:0000256" key="9">
    <source>
        <dbReference type="ARBA" id="ARBA00023136"/>
    </source>
</evidence>
<feature type="transmembrane region" description="Helical" evidence="11">
    <location>
        <begin position="132"/>
        <end position="149"/>
    </location>
</feature>
<gene>
    <name evidence="11" type="primary">atpB</name>
    <name evidence="13" type="ORF">HNR15_002367</name>
</gene>
<evidence type="ECO:0000256" key="12">
    <source>
        <dbReference type="RuleBase" id="RU000483"/>
    </source>
</evidence>
<keyword evidence="8 11" id="KW-0406">Ion transport</keyword>
<feature type="transmembrane region" description="Helical" evidence="11">
    <location>
        <begin position="169"/>
        <end position="187"/>
    </location>
</feature>
<feature type="transmembrane region" description="Helical" evidence="11">
    <location>
        <begin position="41"/>
        <end position="63"/>
    </location>
</feature>
<sequence length="272" mass="29623">MSATLAAAAAPHAAVVADGGFKAPGVADLWQPLVGNGAFAFTRPALVLLLSVGLLGWFFVAVSRKLEVVPSKRQFKAELVYGFVRDTIGRDVIGSKDFRRFLPLLFTLFTVILVNNLAGIIPFVQFPTFSRIAFPVVAALIVYVCYHVVGVRAKGGVWPYLKSIMPPGIPGWIGWFVYILELVTFFITRPLTLALRLFGNMLAGHLLLLVFTVGGEYMLLHGGNIGIRGAGVVSFLFTIVMTLFELVIEFLQAFIFTMLAAIYIAGALAEEH</sequence>
<comment type="caution">
    <text evidence="13">The sequence shown here is derived from an EMBL/GenBank/DDBJ whole genome shotgun (WGS) entry which is preliminary data.</text>
</comment>
<comment type="similarity">
    <text evidence="2 11 12">Belongs to the ATPase A chain family.</text>
</comment>
<dbReference type="PANTHER" id="PTHR11410">
    <property type="entry name" value="ATP SYNTHASE SUBUNIT A"/>
    <property type="match status" value="1"/>
</dbReference>
<feature type="transmembrane region" description="Helical" evidence="11">
    <location>
        <begin position="225"/>
        <end position="244"/>
    </location>
</feature>
<dbReference type="GO" id="GO:0045259">
    <property type="term" value="C:proton-transporting ATP synthase complex"/>
    <property type="evidence" value="ECO:0007669"/>
    <property type="project" value="UniProtKB-KW"/>
</dbReference>
<dbReference type="SUPFAM" id="SSF81336">
    <property type="entry name" value="F1F0 ATP synthase subunit A"/>
    <property type="match status" value="1"/>
</dbReference>